<dbReference type="SUPFAM" id="SSF144232">
    <property type="entry name" value="HIT/MYND zinc finger-like"/>
    <property type="match status" value="1"/>
</dbReference>
<dbReference type="PROSITE" id="PS50865">
    <property type="entry name" value="ZF_MYND_2"/>
    <property type="match status" value="1"/>
</dbReference>
<evidence type="ECO:0000256" key="3">
    <source>
        <dbReference type="ARBA" id="ARBA00022833"/>
    </source>
</evidence>
<evidence type="ECO:0000313" key="7">
    <source>
        <dbReference type="EMBL" id="KIO30799.1"/>
    </source>
</evidence>
<name>A0A0C3QS86_9AGAM</name>
<dbReference type="InterPro" id="IPR002893">
    <property type="entry name" value="Znf_MYND"/>
</dbReference>
<protein>
    <recommendedName>
        <fullName evidence="5">MYND-type domain-containing protein</fullName>
    </recommendedName>
</protein>
<gene>
    <name evidence="7" type="ORF">M407DRAFT_145859</name>
    <name evidence="6" type="ORF">M407DRAFT_182513</name>
</gene>
<evidence type="ECO:0000256" key="1">
    <source>
        <dbReference type="ARBA" id="ARBA00022723"/>
    </source>
</evidence>
<keyword evidence="3" id="KW-0862">Zinc</keyword>
<dbReference type="Gene3D" id="6.10.140.2220">
    <property type="match status" value="1"/>
</dbReference>
<reference evidence="8" key="2">
    <citation type="submission" date="2015-01" db="EMBL/GenBank/DDBJ databases">
        <title>Evolutionary Origins and Diversification of the Mycorrhizal Mutualists.</title>
        <authorList>
            <consortium name="DOE Joint Genome Institute"/>
            <consortium name="Mycorrhizal Genomics Consortium"/>
            <person name="Kohler A."/>
            <person name="Kuo A."/>
            <person name="Nagy L.G."/>
            <person name="Floudas D."/>
            <person name="Copeland A."/>
            <person name="Barry K.W."/>
            <person name="Cichocki N."/>
            <person name="Veneault-Fourrey C."/>
            <person name="LaButti K."/>
            <person name="Lindquist E.A."/>
            <person name="Lipzen A."/>
            <person name="Lundell T."/>
            <person name="Morin E."/>
            <person name="Murat C."/>
            <person name="Riley R."/>
            <person name="Ohm R."/>
            <person name="Sun H."/>
            <person name="Tunlid A."/>
            <person name="Henrissat B."/>
            <person name="Grigoriev I.V."/>
            <person name="Hibbett D.S."/>
            <person name="Martin F."/>
        </authorList>
    </citation>
    <scope>NUCLEOTIDE SEQUENCE [LARGE SCALE GENOMIC DNA]</scope>
    <source>
        <strain evidence="8">MUT 4182</strain>
    </source>
</reference>
<dbReference type="EMBL" id="KN822968">
    <property type="protein sequence ID" value="KIO30799.1"/>
    <property type="molecule type" value="Genomic_DNA"/>
</dbReference>
<reference evidence="7 8" key="1">
    <citation type="submission" date="2014-04" db="EMBL/GenBank/DDBJ databases">
        <authorList>
            <consortium name="DOE Joint Genome Institute"/>
            <person name="Kuo A."/>
            <person name="Girlanda M."/>
            <person name="Perotto S."/>
            <person name="Kohler A."/>
            <person name="Nagy L.G."/>
            <person name="Floudas D."/>
            <person name="Copeland A."/>
            <person name="Barry K.W."/>
            <person name="Cichocki N."/>
            <person name="Veneault-Fourrey C."/>
            <person name="LaButti K."/>
            <person name="Lindquist E.A."/>
            <person name="Lipzen A."/>
            <person name="Lundell T."/>
            <person name="Morin E."/>
            <person name="Murat C."/>
            <person name="Sun H."/>
            <person name="Tunlid A."/>
            <person name="Henrissat B."/>
            <person name="Grigoriev I.V."/>
            <person name="Hibbett D.S."/>
            <person name="Martin F."/>
            <person name="Nordberg H.P."/>
            <person name="Cantor M.N."/>
            <person name="Hua S.X."/>
        </authorList>
    </citation>
    <scope>NUCLEOTIDE SEQUENCE [LARGE SCALE GENOMIC DNA]</scope>
    <source>
        <strain evidence="7 8">MUT 4182</strain>
    </source>
</reference>
<evidence type="ECO:0000259" key="5">
    <source>
        <dbReference type="PROSITE" id="PS50865"/>
    </source>
</evidence>
<reference evidence="7" key="3">
    <citation type="submission" date="2015-02" db="EMBL/GenBank/DDBJ databases">
        <title>Evolutionary Origins and Diversification of the Mycorrhizal Mutualists.</title>
        <authorList>
            <consortium name="DOE Joint Genome Institute"/>
            <consortium name="Mycorrhizal Genomics Consortium"/>
            <person name="Kohler A."/>
            <person name="Kuo A."/>
            <person name="Nagy L.G."/>
            <person name="Floudas D."/>
            <person name="Copeland A."/>
            <person name="Barry K.W."/>
            <person name="Cichocki N."/>
            <person name="Veneault-Fourrey C."/>
            <person name="LaButti K."/>
            <person name="Lindquist E.A."/>
            <person name="Lipzen A."/>
            <person name="Lundell T."/>
            <person name="Morin E."/>
            <person name="Murat C."/>
            <person name="Riley R."/>
            <person name="Ohm R."/>
            <person name="Sun H."/>
            <person name="Tunlid A."/>
            <person name="Henrissat B."/>
            <person name="Grigoriev I.V."/>
            <person name="Hibbett D.S."/>
            <person name="Martin F."/>
        </authorList>
    </citation>
    <scope>NUCLEOTIDE SEQUENCE</scope>
    <source>
        <strain evidence="7">MUT 4182</strain>
    </source>
</reference>
<dbReference type="PROSITE" id="PS01360">
    <property type="entry name" value="ZF_MYND_1"/>
    <property type="match status" value="1"/>
</dbReference>
<dbReference type="Pfam" id="PF01753">
    <property type="entry name" value="zf-MYND"/>
    <property type="match status" value="1"/>
</dbReference>
<keyword evidence="1" id="KW-0479">Metal-binding</keyword>
<organism evidence="7 8">
    <name type="scientific">Tulasnella calospora MUT 4182</name>
    <dbReference type="NCBI Taxonomy" id="1051891"/>
    <lineage>
        <taxon>Eukaryota</taxon>
        <taxon>Fungi</taxon>
        <taxon>Dikarya</taxon>
        <taxon>Basidiomycota</taxon>
        <taxon>Agaricomycotina</taxon>
        <taxon>Agaricomycetes</taxon>
        <taxon>Cantharellales</taxon>
        <taxon>Tulasnellaceae</taxon>
        <taxon>Tulasnella</taxon>
    </lineage>
</organism>
<evidence type="ECO:0000313" key="6">
    <source>
        <dbReference type="EMBL" id="KIO16769.1"/>
    </source>
</evidence>
<accession>A0A0C3QS86</accession>
<dbReference type="EMBL" id="KN823488">
    <property type="protein sequence ID" value="KIO16769.1"/>
    <property type="molecule type" value="Genomic_DNA"/>
</dbReference>
<evidence type="ECO:0000313" key="8">
    <source>
        <dbReference type="Proteomes" id="UP000054248"/>
    </source>
</evidence>
<keyword evidence="2 4" id="KW-0863">Zinc-finger</keyword>
<sequence>MGIPTLVKRHILRHDETWEESVIGRTLGLDCFDQIVEEYKPEKGWTATTFRGPDAPPTSITWGTIPMDENFSLLEFIPNPPAEVDKGERTQCWVSGCRVETNLKRCTACGRGLYCSPQHQKFAWRRHKKSCKSV</sequence>
<dbReference type="OrthoDB" id="3169036at2759"/>
<feature type="domain" description="MYND-type" evidence="5">
    <location>
        <begin position="92"/>
        <end position="131"/>
    </location>
</feature>
<dbReference type="Proteomes" id="UP000054248">
    <property type="component" value="Unassembled WGS sequence"/>
</dbReference>
<dbReference type="GO" id="GO:0008270">
    <property type="term" value="F:zinc ion binding"/>
    <property type="evidence" value="ECO:0007669"/>
    <property type="project" value="UniProtKB-KW"/>
</dbReference>
<keyword evidence="8" id="KW-1185">Reference proteome</keyword>
<evidence type="ECO:0000256" key="4">
    <source>
        <dbReference type="PROSITE-ProRule" id="PRU00134"/>
    </source>
</evidence>
<evidence type="ECO:0000256" key="2">
    <source>
        <dbReference type="ARBA" id="ARBA00022771"/>
    </source>
</evidence>
<dbReference type="AlphaFoldDB" id="A0A0C3QS86"/>
<dbReference type="HOGENOM" id="CLU_1897719_0_0_1"/>
<proteinExistence type="predicted"/>